<evidence type="ECO:0000313" key="10">
    <source>
        <dbReference type="Proteomes" id="UP000809910"/>
    </source>
</evidence>
<dbReference type="EMBL" id="JADWVN010000028">
    <property type="protein sequence ID" value="MBL7527993.1"/>
    <property type="molecule type" value="Genomic_DNA"/>
</dbReference>
<name>A0ABS1WF56_9GAMM</name>
<evidence type="ECO:0000313" key="9">
    <source>
        <dbReference type="EMBL" id="MBL7527993.1"/>
    </source>
</evidence>
<dbReference type="Proteomes" id="UP000809910">
    <property type="component" value="Unassembled WGS sequence"/>
</dbReference>
<dbReference type="Gene3D" id="3.40.600.10">
    <property type="entry name" value="DNA mismatch repair MutH/Restriction endonuclease, type II"/>
    <property type="match status" value="1"/>
</dbReference>
<dbReference type="InterPro" id="IPR004230">
    <property type="entry name" value="DNA_mismatch_repair_MutH"/>
</dbReference>
<proteinExistence type="inferred from homology"/>
<evidence type="ECO:0000256" key="2">
    <source>
        <dbReference type="ARBA" id="ARBA00022722"/>
    </source>
</evidence>
<dbReference type="CDD" id="cd00583">
    <property type="entry name" value="MutH-like"/>
    <property type="match status" value="1"/>
</dbReference>
<keyword evidence="5 7" id="KW-0378">Hydrolase</keyword>
<keyword evidence="3 7" id="KW-0255">Endonuclease</keyword>
<dbReference type="SUPFAM" id="SSF52980">
    <property type="entry name" value="Restriction endonuclease-like"/>
    <property type="match status" value="1"/>
</dbReference>
<dbReference type="GO" id="GO:0004519">
    <property type="term" value="F:endonuclease activity"/>
    <property type="evidence" value="ECO:0007669"/>
    <property type="project" value="UniProtKB-KW"/>
</dbReference>
<keyword evidence="1 7" id="KW-0963">Cytoplasm</keyword>
<dbReference type="Pfam" id="PF02976">
    <property type="entry name" value="MutH"/>
    <property type="match status" value="1"/>
</dbReference>
<evidence type="ECO:0000256" key="7">
    <source>
        <dbReference type="HAMAP-Rule" id="MF_00759"/>
    </source>
</evidence>
<dbReference type="SMART" id="SM00927">
    <property type="entry name" value="MutH"/>
    <property type="match status" value="1"/>
</dbReference>
<dbReference type="NCBIfam" id="NF003458">
    <property type="entry name" value="PRK05070.1"/>
    <property type="match status" value="1"/>
</dbReference>
<comment type="function">
    <text evidence="7">Sequence-specific endonuclease that cleaves unmethylated GATC sequences. It is involved in DNA mismatch repair.</text>
</comment>
<dbReference type="RefSeq" id="WP_203108554.1">
    <property type="nucleotide sequence ID" value="NZ_JADOBG010000007.1"/>
</dbReference>
<evidence type="ECO:0000256" key="4">
    <source>
        <dbReference type="ARBA" id="ARBA00022763"/>
    </source>
</evidence>
<organism evidence="9 10">
    <name type="scientific">Legionella bononiensis</name>
    <dbReference type="NCBI Taxonomy" id="2793102"/>
    <lineage>
        <taxon>Bacteria</taxon>
        <taxon>Pseudomonadati</taxon>
        <taxon>Pseudomonadota</taxon>
        <taxon>Gammaproteobacteria</taxon>
        <taxon>Legionellales</taxon>
        <taxon>Legionellaceae</taxon>
        <taxon>Legionella</taxon>
    </lineage>
</organism>
<comment type="subcellular location">
    <subcellularLocation>
        <location evidence="7">Cytoplasm</location>
    </subcellularLocation>
</comment>
<feature type="domain" description="DNA mismatch repair MutH/Type II restriction enzyme Sau3AI" evidence="8">
    <location>
        <begin position="59"/>
        <end position="157"/>
    </location>
</feature>
<protein>
    <recommendedName>
        <fullName evidence="7">DNA mismatch repair protein MutH</fullName>
    </recommendedName>
    <alternativeName>
        <fullName evidence="7">Methyl-directed mismatch repair protein</fullName>
    </alternativeName>
</protein>
<reference evidence="9 10" key="1">
    <citation type="submission" date="2020-12" db="EMBL/GenBank/DDBJ databases">
        <title>WGS of Legionella: environmental sample.</title>
        <authorList>
            <person name="Cristino S."/>
            <person name="Girolamini L."/>
            <person name="Salaris S."/>
            <person name="Pascale M.R."/>
            <person name="Mazzotta M."/>
            <person name="Orsini M."/>
            <person name="Grottola A."/>
        </authorList>
    </citation>
    <scope>NUCLEOTIDE SEQUENCE [LARGE SCALE GENOMIC DNA]</scope>
    <source>
        <strain evidence="9 10">30cs62</strain>
    </source>
</reference>
<keyword evidence="6 7" id="KW-0234">DNA repair</keyword>
<accession>A0ABS1WF56</accession>
<evidence type="ECO:0000256" key="3">
    <source>
        <dbReference type="ARBA" id="ARBA00022759"/>
    </source>
</evidence>
<comment type="caution">
    <text evidence="9">The sequence shown here is derived from an EMBL/GenBank/DDBJ whole genome shotgun (WGS) entry which is preliminary data.</text>
</comment>
<dbReference type="InterPro" id="IPR011337">
    <property type="entry name" value="DNA_rep_MutH/RE_typeII_Sau3AI"/>
</dbReference>
<comment type="similarity">
    <text evidence="7">Belongs to the MutH family.</text>
</comment>
<sequence length="227" mass="25503">MQISTPKINPPKTEVELLDRSNRLQGLSFAQLSMVLKLAIPFNPVHRKGWVGMALELALGTDADNKSEPDFQELGIELKTLPISKSGKPAESTFVTSIPLLMINHQNWKSSQCYAKLKRVLWIPIEGDKDIPFEQRRIGKGFLWSPSEQEEAVLSADWDYLTLQISTGNLEHINAEVGTYLQVRPKAANGKSLCFCYDAEGNKVKTLPRGFYLRSSFTSQILLNYSC</sequence>
<dbReference type="InterPro" id="IPR037057">
    <property type="entry name" value="DNA_rep_MutH/T2_RE_sf"/>
</dbReference>
<evidence type="ECO:0000256" key="1">
    <source>
        <dbReference type="ARBA" id="ARBA00022490"/>
    </source>
</evidence>
<dbReference type="InterPro" id="IPR011335">
    <property type="entry name" value="Restrct_endonuc-II-like"/>
</dbReference>
<evidence type="ECO:0000256" key="6">
    <source>
        <dbReference type="ARBA" id="ARBA00023204"/>
    </source>
</evidence>
<dbReference type="HAMAP" id="MF_00759">
    <property type="entry name" value="MutH"/>
    <property type="match status" value="1"/>
</dbReference>
<keyword evidence="2 7" id="KW-0540">Nuclease</keyword>
<evidence type="ECO:0000259" key="8">
    <source>
        <dbReference type="SMART" id="SM00927"/>
    </source>
</evidence>
<keyword evidence="4 7" id="KW-0227">DNA damage</keyword>
<keyword evidence="10" id="KW-1185">Reference proteome</keyword>
<evidence type="ECO:0000256" key="5">
    <source>
        <dbReference type="ARBA" id="ARBA00022801"/>
    </source>
</evidence>
<dbReference type="NCBIfam" id="TIGR02248">
    <property type="entry name" value="mutH_TIGR"/>
    <property type="match status" value="1"/>
</dbReference>
<gene>
    <name evidence="7 9" type="primary">mutH</name>
    <name evidence="9" type="ORF">I5282_15640</name>
</gene>